<evidence type="ECO:0000313" key="2">
    <source>
        <dbReference type="EMBL" id="ANI93431.1"/>
    </source>
</evidence>
<evidence type="ECO:0000256" key="1">
    <source>
        <dbReference type="SAM" id="MobiDB-lite"/>
    </source>
</evidence>
<evidence type="ECO:0000313" key="3">
    <source>
        <dbReference type="Proteomes" id="UP000186104"/>
    </source>
</evidence>
<dbReference type="AlphaFoldDB" id="A0A173LPJ9"/>
<keyword evidence="3" id="KW-1185">Reference proteome</keyword>
<feature type="region of interest" description="Disordered" evidence="1">
    <location>
        <begin position="1"/>
        <end position="20"/>
    </location>
</feature>
<gene>
    <name evidence="2" type="ORF">BJL86_2671</name>
</gene>
<dbReference type="STRING" id="499555.BJL86_2671"/>
<organism evidence="2 3">
    <name type="scientific">Dietzia timorensis</name>
    <dbReference type="NCBI Taxonomy" id="499555"/>
    <lineage>
        <taxon>Bacteria</taxon>
        <taxon>Bacillati</taxon>
        <taxon>Actinomycetota</taxon>
        <taxon>Actinomycetes</taxon>
        <taxon>Mycobacteriales</taxon>
        <taxon>Dietziaceae</taxon>
        <taxon>Dietzia</taxon>
    </lineage>
</organism>
<proteinExistence type="predicted"/>
<sequence length="57" mass="5802">MKPRQHSPGGNLRGPATRRVPSAALNTAFGAKSVTSRADISSVACLISRPASRGVAA</sequence>
<protein>
    <submittedName>
        <fullName evidence="2">Uncharacterized protein</fullName>
    </submittedName>
</protein>
<accession>A0A173LPJ9</accession>
<reference evidence="2 3" key="1">
    <citation type="submission" date="2016-06" db="EMBL/GenBank/DDBJ databases">
        <title>Complete genome sequence of a saline-alkali tolerant type strain Dietzia timorensis ID05-A0528T.</title>
        <authorList>
            <person name="Wu X."/>
        </authorList>
    </citation>
    <scope>NUCLEOTIDE SEQUENCE [LARGE SCALE GENOMIC DNA]</scope>
    <source>
        <strain evidence="2 3">ID05-A0528</strain>
    </source>
</reference>
<dbReference type="KEGG" id="dtm:BJL86_2671"/>
<name>A0A173LPJ9_9ACTN</name>
<dbReference type="Proteomes" id="UP000186104">
    <property type="component" value="Chromosome"/>
</dbReference>
<dbReference type="EMBL" id="CP015961">
    <property type="protein sequence ID" value="ANI93431.1"/>
    <property type="molecule type" value="Genomic_DNA"/>
</dbReference>